<sequence>MERFRFNIEIIHDQSYLEKLKKKTTKTFCEYAIRWRSEAAMVRPPVDENEIKDIFIKAQDNMYYERMLLMTGAKFTDLVKTREALEEGIKSGRVTNFVALQETNKAIQSGIIGGVKKKKEEVATIMNIQERRPR</sequence>
<comment type="caution">
    <text evidence="1">The sequence shown here is derived from an EMBL/GenBank/DDBJ whole genome shotgun (WGS) entry which is preliminary data.</text>
</comment>
<keyword evidence="2" id="KW-1185">Reference proteome</keyword>
<dbReference type="EMBL" id="JAWPEI010000006">
    <property type="protein sequence ID" value="KAK4724208.1"/>
    <property type="molecule type" value="Genomic_DNA"/>
</dbReference>
<name>A0AAV9LFK6_9SOLN</name>
<reference evidence="1 2" key="1">
    <citation type="submission" date="2023-10" db="EMBL/GenBank/DDBJ databases">
        <title>Genome-Wide Identification Analysis in wild type Solanum Pinnatisectum Reveals Some Genes Defensing Phytophthora Infestans.</title>
        <authorList>
            <person name="Sun C."/>
        </authorList>
    </citation>
    <scope>NUCLEOTIDE SEQUENCE [LARGE SCALE GENOMIC DNA]</scope>
    <source>
        <strain evidence="1">LQN</strain>
        <tissue evidence="1">Leaf</tissue>
    </source>
</reference>
<dbReference type="AlphaFoldDB" id="A0AAV9LFK6"/>
<dbReference type="Proteomes" id="UP001311915">
    <property type="component" value="Unassembled WGS sequence"/>
</dbReference>
<evidence type="ECO:0000313" key="2">
    <source>
        <dbReference type="Proteomes" id="UP001311915"/>
    </source>
</evidence>
<accession>A0AAV9LFK6</accession>
<gene>
    <name evidence="1" type="ORF">R3W88_026987</name>
</gene>
<protein>
    <submittedName>
        <fullName evidence="1">Uncharacterized protein</fullName>
    </submittedName>
</protein>
<organism evidence="1 2">
    <name type="scientific">Solanum pinnatisectum</name>
    <name type="common">tansyleaf nightshade</name>
    <dbReference type="NCBI Taxonomy" id="50273"/>
    <lineage>
        <taxon>Eukaryota</taxon>
        <taxon>Viridiplantae</taxon>
        <taxon>Streptophyta</taxon>
        <taxon>Embryophyta</taxon>
        <taxon>Tracheophyta</taxon>
        <taxon>Spermatophyta</taxon>
        <taxon>Magnoliopsida</taxon>
        <taxon>eudicotyledons</taxon>
        <taxon>Gunneridae</taxon>
        <taxon>Pentapetalae</taxon>
        <taxon>asterids</taxon>
        <taxon>lamiids</taxon>
        <taxon>Solanales</taxon>
        <taxon>Solanaceae</taxon>
        <taxon>Solanoideae</taxon>
        <taxon>Solaneae</taxon>
        <taxon>Solanum</taxon>
    </lineage>
</organism>
<dbReference type="PANTHER" id="PTHR32108">
    <property type="entry name" value="DNA-DIRECTED RNA POLYMERASE SUBUNIT ALPHA"/>
    <property type="match status" value="1"/>
</dbReference>
<evidence type="ECO:0000313" key="1">
    <source>
        <dbReference type="EMBL" id="KAK4724208.1"/>
    </source>
</evidence>
<dbReference type="PANTHER" id="PTHR32108:SF10">
    <property type="entry name" value="G-PATCH DOMAIN-CONTAINING PROTEIN"/>
    <property type="match status" value="1"/>
</dbReference>
<proteinExistence type="predicted"/>